<reference evidence="1 2" key="1">
    <citation type="submission" date="2020-08" db="EMBL/GenBank/DDBJ databases">
        <title>Genomic Encyclopedia of Type Strains, Phase IV (KMG-IV): sequencing the most valuable type-strain genomes for metagenomic binning, comparative biology and taxonomic classification.</title>
        <authorList>
            <person name="Goeker M."/>
        </authorList>
    </citation>
    <scope>NUCLEOTIDE SEQUENCE [LARGE SCALE GENOMIC DNA]</scope>
    <source>
        <strain evidence="1 2">DSM 26944</strain>
    </source>
</reference>
<evidence type="ECO:0000313" key="2">
    <source>
        <dbReference type="Proteomes" id="UP000555546"/>
    </source>
</evidence>
<accession>A0A7W9B096</accession>
<dbReference type="EMBL" id="JACIJG010000016">
    <property type="protein sequence ID" value="MBB5703656.1"/>
    <property type="molecule type" value="Genomic_DNA"/>
</dbReference>
<gene>
    <name evidence="1" type="ORF">FHS76_003565</name>
</gene>
<keyword evidence="2" id="KW-1185">Reference proteome</keyword>
<proteinExistence type="predicted"/>
<sequence>MAVPNENSACGVEMRIGHEAIAVRHLHFRQALTIELAVGRHNAVPAQDVRGERISVVIAH</sequence>
<protein>
    <submittedName>
        <fullName evidence="1">Uncharacterized protein</fullName>
    </submittedName>
</protein>
<comment type="caution">
    <text evidence="1">The sequence shown here is derived from an EMBL/GenBank/DDBJ whole genome shotgun (WGS) entry which is preliminary data.</text>
</comment>
<evidence type="ECO:0000313" key="1">
    <source>
        <dbReference type="EMBL" id="MBB5703656.1"/>
    </source>
</evidence>
<name>A0A7W9B096_9HYPH</name>
<dbReference type="Proteomes" id="UP000555546">
    <property type="component" value="Unassembled WGS sequence"/>
</dbReference>
<dbReference type="AlphaFoldDB" id="A0A7W9B096"/>
<organism evidence="1 2">
    <name type="scientific">Brucella daejeonensis</name>
    <dbReference type="NCBI Taxonomy" id="659015"/>
    <lineage>
        <taxon>Bacteria</taxon>
        <taxon>Pseudomonadati</taxon>
        <taxon>Pseudomonadota</taxon>
        <taxon>Alphaproteobacteria</taxon>
        <taxon>Hyphomicrobiales</taxon>
        <taxon>Brucellaceae</taxon>
        <taxon>Brucella/Ochrobactrum group</taxon>
        <taxon>Brucella</taxon>
    </lineage>
</organism>